<name>A0A061RP86_9CHLO</name>
<dbReference type="InterPro" id="IPR003591">
    <property type="entry name" value="Leu-rich_rpt_typical-subtyp"/>
</dbReference>
<keyword evidence="3" id="KW-0677">Repeat</keyword>
<dbReference type="Gene3D" id="2.30.30.190">
    <property type="entry name" value="CAP Gly-rich-like domain"/>
    <property type="match status" value="1"/>
</dbReference>
<evidence type="ECO:0000256" key="3">
    <source>
        <dbReference type="ARBA" id="ARBA00022737"/>
    </source>
</evidence>
<dbReference type="PROSITE" id="PS00845">
    <property type="entry name" value="CAP_GLY_1"/>
    <property type="match status" value="1"/>
</dbReference>
<dbReference type="GO" id="GO:0005930">
    <property type="term" value="C:axoneme"/>
    <property type="evidence" value="ECO:0007669"/>
    <property type="project" value="UniProtKB-SubCell"/>
</dbReference>
<evidence type="ECO:0000313" key="5">
    <source>
        <dbReference type="EMBL" id="JAC72574.1"/>
    </source>
</evidence>
<dbReference type="SUPFAM" id="SSF52047">
    <property type="entry name" value="RNI-like"/>
    <property type="match status" value="1"/>
</dbReference>
<comment type="subcellular location">
    <subcellularLocation>
        <location evidence="1">Cytoplasm</location>
        <location evidence="1">Cytoskeleton</location>
        <location evidence="1">Cilium axoneme</location>
    </subcellularLocation>
</comment>
<dbReference type="SMART" id="SM01052">
    <property type="entry name" value="CAP_GLY"/>
    <property type="match status" value="1"/>
</dbReference>
<proteinExistence type="predicted"/>
<dbReference type="PANTHER" id="PTHR18849">
    <property type="entry name" value="LEUCINE RICH REPEAT PROTEIN"/>
    <property type="match status" value="1"/>
</dbReference>
<protein>
    <submittedName>
        <fullName evidence="5">Tubulin-specific chaperone e-like</fullName>
    </submittedName>
</protein>
<evidence type="ECO:0000259" key="4">
    <source>
        <dbReference type="PROSITE" id="PS50245"/>
    </source>
</evidence>
<dbReference type="SMART" id="SM00369">
    <property type="entry name" value="LRR_TYP"/>
    <property type="match status" value="5"/>
</dbReference>
<dbReference type="Gene3D" id="3.10.20.90">
    <property type="entry name" value="Phosphatidylinositol 3-kinase Catalytic Subunit, Chain A, domain 1"/>
    <property type="match status" value="1"/>
</dbReference>
<organism evidence="5">
    <name type="scientific">Tetraselmis sp. GSL018</name>
    <dbReference type="NCBI Taxonomy" id="582737"/>
    <lineage>
        <taxon>Eukaryota</taxon>
        <taxon>Viridiplantae</taxon>
        <taxon>Chlorophyta</taxon>
        <taxon>core chlorophytes</taxon>
        <taxon>Chlorodendrophyceae</taxon>
        <taxon>Chlorodendrales</taxon>
        <taxon>Chlorodendraceae</taxon>
        <taxon>Tetraselmis</taxon>
    </lineage>
</organism>
<keyword evidence="2" id="KW-0433">Leucine-rich repeat</keyword>
<dbReference type="AlphaFoldDB" id="A0A061RP86"/>
<evidence type="ECO:0000256" key="2">
    <source>
        <dbReference type="ARBA" id="ARBA00022614"/>
    </source>
</evidence>
<dbReference type="Gene3D" id="3.80.10.10">
    <property type="entry name" value="Ribonuclease Inhibitor"/>
    <property type="match status" value="2"/>
</dbReference>
<dbReference type="InterPro" id="IPR000938">
    <property type="entry name" value="CAP-Gly_domain"/>
</dbReference>
<dbReference type="EMBL" id="GBEZ01013411">
    <property type="protein sequence ID" value="JAC72574.1"/>
    <property type="molecule type" value="Transcribed_RNA"/>
</dbReference>
<dbReference type="InterPro" id="IPR036859">
    <property type="entry name" value="CAP-Gly_dom_sf"/>
</dbReference>
<evidence type="ECO:0000256" key="1">
    <source>
        <dbReference type="ARBA" id="ARBA00004430"/>
    </source>
</evidence>
<dbReference type="InterPro" id="IPR032675">
    <property type="entry name" value="LRR_dom_sf"/>
</dbReference>
<accession>A0A061RP86</accession>
<dbReference type="InterPro" id="IPR001611">
    <property type="entry name" value="Leu-rich_rpt"/>
</dbReference>
<dbReference type="SUPFAM" id="SSF74924">
    <property type="entry name" value="Cap-Gly domain"/>
    <property type="match status" value="1"/>
</dbReference>
<sequence length="526" mass="56552">MLTLEEGLRVRNGRQGCPGTVRFVGTLHGREGHWAGVEWDDPERGKHDGTLDGISYFKCIKNGTPASFVRVDKLDTGVSLGLALRDRYESFEESPEAQGDRTENFGKVYGAEKLAERQSLKNLKVASLRFVGVFGVRMAGNDHGGDAAAELSAACPVLEELDLSGNLLSSWAQVAEVADCLPSLRALNLTGNVLRPTGSTLPRSHGMAQLSVLVLNSTGVSWEQICRVGPAMTNLRELHLNGNGITSLAAAPAEALCLLRHLSLEDNELSDWGGVESAVGELPRLERLHLSGNCLPAVHPPKGDHEWRCLKAITLGRNRIGSWSSIDALDRFPSLGELRLSGNPLLEGARSGGRFEVIARVAKLELLNGSKVTRRERQDAELRYLRTVWGELQSQDAHSRAEVEDANPRLAELLERHGPMSSAAAGPDNAGGSLASQMVQVNLTCVAAKAGPSMGTKPKKLPGTTTVAQLRSLCSVLFKLDPEEVGLYLRFSPEAVPEAIAGDDSTPIEHFCSMDGLEIIVSDSVG</sequence>
<reference evidence="5" key="1">
    <citation type="submission" date="2014-05" db="EMBL/GenBank/DDBJ databases">
        <title>The transcriptome of the halophilic microalga Tetraselmis sp. GSL018 isolated from the Great Salt Lake, Utah.</title>
        <authorList>
            <person name="Jinkerson R.E."/>
            <person name="D'Adamo S."/>
            <person name="Posewitz M.C."/>
        </authorList>
    </citation>
    <scope>NUCLEOTIDE SEQUENCE</scope>
    <source>
        <strain evidence="5">GSL018</strain>
    </source>
</reference>
<feature type="domain" description="CAP-Gly" evidence="4">
    <location>
        <begin position="25"/>
        <end position="70"/>
    </location>
</feature>
<dbReference type="Pfam" id="PF01302">
    <property type="entry name" value="CAP_GLY"/>
    <property type="match status" value="1"/>
</dbReference>
<dbReference type="PANTHER" id="PTHR18849:SF0">
    <property type="entry name" value="CILIA- AND FLAGELLA-ASSOCIATED PROTEIN 410-RELATED"/>
    <property type="match status" value="1"/>
</dbReference>
<gene>
    <name evidence="5" type="ORF">TSPGSL018_30996</name>
</gene>
<dbReference type="Pfam" id="PF13855">
    <property type="entry name" value="LRR_8"/>
    <property type="match status" value="1"/>
</dbReference>
<dbReference type="PROSITE" id="PS50245">
    <property type="entry name" value="CAP_GLY_2"/>
    <property type="match status" value="1"/>
</dbReference>